<dbReference type="GO" id="GO:0005634">
    <property type="term" value="C:nucleus"/>
    <property type="evidence" value="ECO:0007669"/>
    <property type="project" value="UniProtKB-SubCell"/>
</dbReference>
<dbReference type="EC" id="2.1.1.33" evidence="9"/>
<dbReference type="AlphaFoldDB" id="A0A7R9Y181"/>
<keyword evidence="7 9" id="KW-0694">RNA-binding</keyword>
<dbReference type="Gene3D" id="3.40.50.150">
    <property type="entry name" value="Vaccinia Virus protein VP39"/>
    <property type="match status" value="1"/>
</dbReference>
<evidence type="ECO:0000256" key="9">
    <source>
        <dbReference type="HAMAP-Rule" id="MF_03055"/>
    </source>
</evidence>
<dbReference type="HAMAP" id="MF_03055">
    <property type="entry name" value="tRNA_methyltr_TrmB_euk"/>
    <property type="match status" value="1"/>
</dbReference>
<comment type="pathway">
    <text evidence="9">tRNA modification; N(7)-methylguanine-tRNA biosynthesis.</text>
</comment>
<evidence type="ECO:0000256" key="10">
    <source>
        <dbReference type="SAM" id="MobiDB-lite"/>
    </source>
</evidence>
<dbReference type="PANTHER" id="PTHR23417">
    <property type="entry name" value="3-DEOXY-D-MANNO-OCTULOSONIC-ACID TRANSFERASE/TRNA GUANINE-N 7 - -METHYLTRANSFERASE"/>
    <property type="match status" value="1"/>
</dbReference>
<evidence type="ECO:0000256" key="8">
    <source>
        <dbReference type="ARBA" id="ARBA00023242"/>
    </source>
</evidence>
<dbReference type="InterPro" id="IPR003358">
    <property type="entry name" value="tRNA_(Gua-N-7)_MeTrfase_Trmb"/>
</dbReference>
<keyword evidence="6 9" id="KW-0819">tRNA processing</keyword>
<evidence type="ECO:0000256" key="5">
    <source>
        <dbReference type="ARBA" id="ARBA00022691"/>
    </source>
</evidence>
<evidence type="ECO:0000256" key="1">
    <source>
        <dbReference type="ARBA" id="ARBA00000142"/>
    </source>
</evidence>
<feature type="binding site" evidence="9">
    <location>
        <begin position="119"/>
        <end position="120"/>
    </location>
    <ligand>
        <name>S-adenosyl-L-methionine</name>
        <dbReference type="ChEBI" id="CHEBI:59789"/>
    </ligand>
</feature>
<evidence type="ECO:0000256" key="4">
    <source>
        <dbReference type="ARBA" id="ARBA00022679"/>
    </source>
</evidence>
<dbReference type="PROSITE" id="PS51625">
    <property type="entry name" value="SAM_MT_TRMB"/>
    <property type="match status" value="1"/>
</dbReference>
<dbReference type="GO" id="GO:0008176">
    <property type="term" value="F:tRNA (guanine(46)-N7)-methyltransferase activity"/>
    <property type="evidence" value="ECO:0007669"/>
    <property type="project" value="UniProtKB-UniRule"/>
</dbReference>
<gene>
    <name evidence="11" type="ORF">PCOL08062_LOCUS6573</name>
</gene>
<dbReference type="NCBIfam" id="TIGR00091">
    <property type="entry name" value="tRNA (guanosine(46)-N7)-methyltransferase TrmB"/>
    <property type="match status" value="1"/>
</dbReference>
<evidence type="ECO:0000313" key="11">
    <source>
        <dbReference type="EMBL" id="CAD8240343.1"/>
    </source>
</evidence>
<proteinExistence type="inferred from homology"/>
<dbReference type="InterPro" id="IPR025763">
    <property type="entry name" value="Trm8_euk"/>
</dbReference>
<dbReference type="Pfam" id="PF02390">
    <property type="entry name" value="Methyltransf_4"/>
    <property type="match status" value="1"/>
</dbReference>
<comment type="catalytic activity">
    <reaction evidence="1 9">
        <text>guanosine(46) in tRNA + S-adenosyl-L-methionine = N(7)-methylguanosine(46) in tRNA + S-adenosyl-L-homocysteine</text>
        <dbReference type="Rhea" id="RHEA:42708"/>
        <dbReference type="Rhea" id="RHEA-COMP:10188"/>
        <dbReference type="Rhea" id="RHEA-COMP:10189"/>
        <dbReference type="ChEBI" id="CHEBI:57856"/>
        <dbReference type="ChEBI" id="CHEBI:59789"/>
        <dbReference type="ChEBI" id="CHEBI:74269"/>
        <dbReference type="ChEBI" id="CHEBI:74480"/>
        <dbReference type="EC" id="2.1.1.33"/>
    </reaction>
</comment>
<organism evidence="11">
    <name type="scientific">Prasinoderma coloniale</name>
    <dbReference type="NCBI Taxonomy" id="156133"/>
    <lineage>
        <taxon>Eukaryota</taxon>
        <taxon>Viridiplantae</taxon>
        <taxon>Prasinodermophyta</taxon>
        <taxon>Prasinodermophyceae</taxon>
        <taxon>Prasinodermales</taxon>
        <taxon>Prasinodermaceae</taxon>
        <taxon>Prasinoderma</taxon>
    </lineage>
</organism>
<dbReference type="InterPro" id="IPR029063">
    <property type="entry name" value="SAM-dependent_MTases_sf"/>
</dbReference>
<dbReference type="GO" id="GO:0043527">
    <property type="term" value="C:tRNA methyltransferase complex"/>
    <property type="evidence" value="ECO:0007669"/>
    <property type="project" value="TreeGrafter"/>
</dbReference>
<comment type="similarity">
    <text evidence="9">Belongs to the class I-like SAM-binding methyltransferase superfamily. TrmB family.</text>
</comment>
<dbReference type="SUPFAM" id="SSF53335">
    <property type="entry name" value="S-adenosyl-L-methionine-dependent methyltransferases"/>
    <property type="match status" value="1"/>
</dbReference>
<dbReference type="UniPathway" id="UPA00989"/>
<keyword evidence="5 9" id="KW-0949">S-adenosyl-L-methionine</keyword>
<feature type="active site" evidence="9">
    <location>
        <position position="142"/>
    </location>
</feature>
<dbReference type="PANTHER" id="PTHR23417:SF16">
    <property type="entry name" value="TRNA (GUANINE-N(7)-)-METHYLTRANSFERASE"/>
    <property type="match status" value="1"/>
</dbReference>
<keyword evidence="8 9" id="KW-0539">Nucleus</keyword>
<name>A0A7R9Y181_9VIRI</name>
<keyword evidence="2 9" id="KW-0820">tRNA-binding</keyword>
<sequence>MPADGLAVGPRKRDFRQRAHANPLADQSFDVPARPSAVGWEGKFTPEAWRAGGGRIAFADVGCGFGGLLMALSAKFPDKLCVGMELRDKVSAYVQERIAGHREESGGQRAGNACCMRVNAMKALPNYFERGTLEKLFFLYPDPHFKRTNHRRRIVSTQLLAEYAYCLGVGALVYTVTDVEELHLWMAEHLEAHALFERVSEEELAADPVAPLLKTSSEEGQKVARNSGSHFIAVFRRIEDPRLNREGAPAKRQRA</sequence>
<feature type="binding site" evidence="9">
    <location>
        <position position="62"/>
    </location>
    <ligand>
        <name>S-adenosyl-L-methionine</name>
        <dbReference type="ChEBI" id="CHEBI:59789"/>
    </ligand>
</feature>
<evidence type="ECO:0000256" key="6">
    <source>
        <dbReference type="ARBA" id="ARBA00022694"/>
    </source>
</evidence>
<protein>
    <recommendedName>
        <fullName evidence="9">tRNA (guanine-N(7)-)-methyltransferase</fullName>
        <ecNumber evidence="9">2.1.1.33</ecNumber>
    </recommendedName>
    <alternativeName>
        <fullName evidence="9">tRNA (guanine(46)-N(7))-methyltransferase</fullName>
    </alternativeName>
    <alternativeName>
        <fullName evidence="9">tRNA(m7G46)-methyltransferase</fullName>
    </alternativeName>
</protein>
<evidence type="ECO:0000256" key="2">
    <source>
        <dbReference type="ARBA" id="ARBA00022555"/>
    </source>
</evidence>
<evidence type="ECO:0000256" key="3">
    <source>
        <dbReference type="ARBA" id="ARBA00022603"/>
    </source>
</evidence>
<keyword evidence="4 9" id="KW-0808">Transferase</keyword>
<comment type="function">
    <text evidence="9">Catalyzes the formation of N(7)-methylguanine at position 46 (m7G46) in tRNA.</text>
</comment>
<comment type="subcellular location">
    <subcellularLocation>
        <location evidence="9">Nucleus</location>
    </subcellularLocation>
</comment>
<reference evidence="11" key="1">
    <citation type="submission" date="2021-01" db="EMBL/GenBank/DDBJ databases">
        <authorList>
            <person name="Corre E."/>
            <person name="Pelletier E."/>
            <person name="Niang G."/>
            <person name="Scheremetjew M."/>
            <person name="Finn R."/>
            <person name="Kale V."/>
            <person name="Holt S."/>
            <person name="Cochrane G."/>
            <person name="Meng A."/>
            <person name="Brown T."/>
            <person name="Cohen L."/>
        </authorList>
    </citation>
    <scope>NUCLEOTIDE SEQUENCE</scope>
    <source>
        <strain evidence="11">CCMP1413</strain>
    </source>
</reference>
<keyword evidence="3 9" id="KW-0489">Methyltransferase</keyword>
<dbReference type="EMBL" id="HBDZ01008598">
    <property type="protein sequence ID" value="CAD8240343.1"/>
    <property type="molecule type" value="Transcribed_RNA"/>
</dbReference>
<feature type="binding site" evidence="9">
    <location>
        <position position="139"/>
    </location>
    <ligand>
        <name>S-adenosyl-L-methionine</name>
        <dbReference type="ChEBI" id="CHEBI:59789"/>
    </ligand>
</feature>
<accession>A0A7R9Y181</accession>
<dbReference type="GO" id="GO:0000049">
    <property type="term" value="F:tRNA binding"/>
    <property type="evidence" value="ECO:0007669"/>
    <property type="project" value="UniProtKB-UniRule"/>
</dbReference>
<feature type="binding site" evidence="9">
    <location>
        <begin position="217"/>
        <end position="219"/>
    </location>
    <ligand>
        <name>S-adenosyl-L-methionine</name>
        <dbReference type="ChEBI" id="CHEBI:59789"/>
    </ligand>
</feature>
<feature type="binding site" evidence="9">
    <location>
        <begin position="85"/>
        <end position="86"/>
    </location>
    <ligand>
        <name>S-adenosyl-L-methionine</name>
        <dbReference type="ChEBI" id="CHEBI:59789"/>
    </ligand>
</feature>
<evidence type="ECO:0000256" key="7">
    <source>
        <dbReference type="ARBA" id="ARBA00022884"/>
    </source>
</evidence>
<feature type="region of interest" description="Disordered" evidence="10">
    <location>
        <begin position="1"/>
        <end position="27"/>
    </location>
</feature>